<organism evidence="1 2">
    <name type="scientific">Salinirubellus salinus</name>
    <dbReference type="NCBI Taxonomy" id="1364945"/>
    <lineage>
        <taxon>Archaea</taxon>
        <taxon>Methanobacteriati</taxon>
        <taxon>Methanobacteriota</taxon>
        <taxon>Stenosarchaea group</taxon>
        <taxon>Halobacteria</taxon>
        <taxon>Halobacteriales</taxon>
        <taxon>Natronomonadaceae</taxon>
        <taxon>Salinirubellus</taxon>
    </lineage>
</organism>
<dbReference type="RefSeq" id="WP_260643771.1">
    <property type="nucleotide sequence ID" value="NZ_CP104003.1"/>
</dbReference>
<keyword evidence="2" id="KW-1185">Reference proteome</keyword>
<dbReference type="EMBL" id="CP104003">
    <property type="protein sequence ID" value="UWM56657.1"/>
    <property type="molecule type" value="Genomic_DNA"/>
</dbReference>
<evidence type="ECO:0000313" key="2">
    <source>
        <dbReference type="Proteomes" id="UP001057580"/>
    </source>
</evidence>
<dbReference type="GeneID" id="74942807"/>
<dbReference type="AlphaFoldDB" id="A0A9E7UCU5"/>
<protein>
    <submittedName>
        <fullName evidence="1">Uncharacterized protein</fullName>
    </submittedName>
</protein>
<proteinExistence type="predicted"/>
<dbReference type="KEGG" id="ssai:N0B31_10255"/>
<reference evidence="1" key="1">
    <citation type="submission" date="2022-09" db="EMBL/GenBank/DDBJ databases">
        <title>Diverse halophilic archaea isolated from saline environments.</title>
        <authorList>
            <person name="Cui H.-L."/>
        </authorList>
    </citation>
    <scope>NUCLEOTIDE SEQUENCE</scope>
    <source>
        <strain evidence="1">ZS-35-S2</strain>
    </source>
</reference>
<gene>
    <name evidence="1" type="ORF">N0B31_10255</name>
</gene>
<evidence type="ECO:0000313" key="1">
    <source>
        <dbReference type="EMBL" id="UWM56657.1"/>
    </source>
</evidence>
<name>A0A9E7UCU5_9EURY</name>
<accession>A0A9E7UCU5</accession>
<dbReference type="Proteomes" id="UP001057580">
    <property type="component" value="Chromosome"/>
</dbReference>
<sequence length="82" mass="9222">MEAFDDEIGSYAKDEVTVYDSSIGMMYTNPETKIHVFVSVRTDGSAAMVYLDDWGAGEQVHLHYSSEVIALMSARHLILHRL</sequence>